<reference evidence="2 3" key="1">
    <citation type="submission" date="2020-10" db="EMBL/GenBank/DDBJ databases">
        <title>Connecting structure to function with the recovery of over 1000 high-quality activated sludge metagenome-assembled genomes encoding full-length rRNA genes using long-read sequencing.</title>
        <authorList>
            <person name="Singleton C.M."/>
            <person name="Petriglieri F."/>
            <person name="Kristensen J.M."/>
            <person name="Kirkegaard R.H."/>
            <person name="Michaelsen T.Y."/>
            <person name="Andersen M.H."/>
            <person name="Karst S.M."/>
            <person name="Dueholm M.S."/>
            <person name="Nielsen P.H."/>
            <person name="Albertsen M."/>
        </authorList>
    </citation>
    <scope>NUCLEOTIDE SEQUENCE [LARGE SCALE GENOMIC DNA]</scope>
    <source>
        <strain evidence="2">Ribe_18-Q3-R11-54_MAXAC.273</strain>
    </source>
</reference>
<feature type="transmembrane region" description="Helical" evidence="1">
    <location>
        <begin position="31"/>
        <end position="53"/>
    </location>
</feature>
<name>A0A9D7ST69_9BACT</name>
<dbReference type="Proteomes" id="UP000808337">
    <property type="component" value="Unassembled WGS sequence"/>
</dbReference>
<keyword evidence="1" id="KW-0812">Transmembrane</keyword>
<accession>A0A9D7ST69</accession>
<evidence type="ECO:0008006" key="4">
    <source>
        <dbReference type="Google" id="ProtNLM"/>
    </source>
</evidence>
<protein>
    <recommendedName>
        <fullName evidence="4">DoxX family protein</fullName>
    </recommendedName>
</protein>
<comment type="caution">
    <text evidence="2">The sequence shown here is derived from an EMBL/GenBank/DDBJ whole genome shotgun (WGS) entry which is preliminary data.</text>
</comment>
<gene>
    <name evidence="2" type="ORF">IPP15_03675</name>
</gene>
<feature type="transmembrane region" description="Helical" evidence="1">
    <location>
        <begin position="87"/>
        <end position="111"/>
    </location>
</feature>
<keyword evidence="1" id="KW-0472">Membrane</keyword>
<proteinExistence type="predicted"/>
<evidence type="ECO:0000256" key="1">
    <source>
        <dbReference type="SAM" id="Phobius"/>
    </source>
</evidence>
<sequence>MTLLRLLLYIAIIALVLTILIGWWKKGHKSWLMTFLQNFAGVLFIVSGMVKAIDPIGTAFKMEEYFTEFEYAFAHTWFSFLGPVFQFLSKIALVFSVAMILYEIILGVMLIMGQRSKLISWAFLLLVAFFTVLTGFTYLTGYVPSEASFFEFSKWGPYVVTNMRVTDCGCFGDFIKLEPKISFFKDLGLLIPSFFFVFKHKDMHQLFTPRIRGIITTTATLFVLLFCLNNAVWNLPVVDFRPFKVGTNLFEKREKEQNAAAAVKITAMKLKNLKTGELIEVPYTQYMSELAKYPKTDWKVFEQVKTKPDIEATKVSDFSVTDQDGVDVADDILTDSNDVFLIIAYKLEGDQRTEEFMLPDTLWRVDTVRTKPDSFILVKNVASIVSKSVPKVAYTWDPDYLRDYKEKVNPLMENVMKQGAKVYAIAGGAGSDMENSFKEAIKSEYDWYEADEVLLKTIIRSNPGVVHLKAGKVLEMWHIRHLPSTLKLN</sequence>
<evidence type="ECO:0000313" key="2">
    <source>
        <dbReference type="EMBL" id="MBK9981518.1"/>
    </source>
</evidence>
<organism evidence="2 3">
    <name type="scientific">Candidatus Opimibacter skivensis</name>
    <dbReference type="NCBI Taxonomy" id="2982028"/>
    <lineage>
        <taxon>Bacteria</taxon>
        <taxon>Pseudomonadati</taxon>
        <taxon>Bacteroidota</taxon>
        <taxon>Saprospiria</taxon>
        <taxon>Saprospirales</taxon>
        <taxon>Saprospiraceae</taxon>
        <taxon>Candidatus Opimibacter</taxon>
    </lineage>
</organism>
<evidence type="ECO:0000313" key="3">
    <source>
        <dbReference type="Proteomes" id="UP000808337"/>
    </source>
</evidence>
<keyword evidence="1" id="KW-1133">Transmembrane helix</keyword>
<feature type="transmembrane region" description="Helical" evidence="1">
    <location>
        <begin position="211"/>
        <end position="233"/>
    </location>
</feature>
<feature type="transmembrane region" description="Helical" evidence="1">
    <location>
        <begin position="6"/>
        <end position="24"/>
    </location>
</feature>
<feature type="transmembrane region" description="Helical" evidence="1">
    <location>
        <begin position="181"/>
        <end position="199"/>
    </location>
</feature>
<dbReference type="EMBL" id="JADKGY010000001">
    <property type="protein sequence ID" value="MBK9981518.1"/>
    <property type="molecule type" value="Genomic_DNA"/>
</dbReference>
<dbReference type="AlphaFoldDB" id="A0A9D7ST69"/>
<feature type="transmembrane region" description="Helical" evidence="1">
    <location>
        <begin position="118"/>
        <end position="139"/>
    </location>
</feature>